<dbReference type="RefSeq" id="WP_147097502.1">
    <property type="nucleotide sequence ID" value="NZ_VOOS01000001.1"/>
</dbReference>
<dbReference type="GO" id="GO:0000287">
    <property type="term" value="F:magnesium ion binding"/>
    <property type="evidence" value="ECO:0007669"/>
    <property type="project" value="InterPro"/>
</dbReference>
<dbReference type="InterPro" id="IPR036649">
    <property type="entry name" value="Pyrophosphatase_sf"/>
</dbReference>
<dbReference type="GO" id="GO:0004427">
    <property type="term" value="F:inorganic diphosphate phosphatase activity"/>
    <property type="evidence" value="ECO:0007669"/>
    <property type="project" value="UniProtKB-EC"/>
</dbReference>
<dbReference type="OrthoDB" id="5187599at2"/>
<reference evidence="6 7" key="1">
    <citation type="submission" date="2019-08" db="EMBL/GenBank/DDBJ databases">
        <title>Genome of Vicingus serpentipes NCIMB 15042.</title>
        <authorList>
            <person name="Bowman J.P."/>
        </authorList>
    </citation>
    <scope>NUCLEOTIDE SEQUENCE [LARGE SCALE GENOMIC DNA]</scope>
    <source>
        <strain evidence="6 7">NCIMB 15042</strain>
    </source>
</reference>
<name>A0A5C6RWF6_9FLAO</name>
<protein>
    <recommendedName>
        <fullName evidence="2">inorganic diphosphatase</fullName>
        <ecNumber evidence="2">3.6.1.1</ecNumber>
    </recommendedName>
</protein>
<keyword evidence="5" id="KW-0460">Magnesium</keyword>
<comment type="cofactor">
    <cofactor evidence="1">
        <name>Mg(2+)</name>
        <dbReference type="ChEBI" id="CHEBI:18420"/>
    </cofactor>
</comment>
<evidence type="ECO:0000313" key="6">
    <source>
        <dbReference type="EMBL" id="TXB66661.1"/>
    </source>
</evidence>
<dbReference type="AlphaFoldDB" id="A0A5C6RWF6"/>
<gene>
    <name evidence="6" type="ORF">FRY74_00320</name>
</gene>
<evidence type="ECO:0000256" key="3">
    <source>
        <dbReference type="ARBA" id="ARBA00022723"/>
    </source>
</evidence>
<organism evidence="6 7">
    <name type="scientific">Vicingus serpentipes</name>
    <dbReference type="NCBI Taxonomy" id="1926625"/>
    <lineage>
        <taxon>Bacteria</taxon>
        <taxon>Pseudomonadati</taxon>
        <taxon>Bacteroidota</taxon>
        <taxon>Flavobacteriia</taxon>
        <taxon>Flavobacteriales</taxon>
        <taxon>Vicingaceae</taxon>
        <taxon>Vicingus</taxon>
    </lineage>
</organism>
<evidence type="ECO:0000313" key="7">
    <source>
        <dbReference type="Proteomes" id="UP000321721"/>
    </source>
</evidence>
<evidence type="ECO:0000256" key="2">
    <source>
        <dbReference type="ARBA" id="ARBA00012146"/>
    </source>
</evidence>
<dbReference type="EMBL" id="VOOS01000001">
    <property type="protein sequence ID" value="TXB66661.1"/>
    <property type="molecule type" value="Genomic_DNA"/>
</dbReference>
<keyword evidence="7" id="KW-1185">Reference proteome</keyword>
<keyword evidence="4" id="KW-0378">Hydrolase</keyword>
<dbReference type="GO" id="GO:0006796">
    <property type="term" value="P:phosphate-containing compound metabolic process"/>
    <property type="evidence" value="ECO:0007669"/>
    <property type="project" value="InterPro"/>
</dbReference>
<dbReference type="EC" id="3.6.1.1" evidence="2"/>
<accession>A0A5C6RWF6</accession>
<proteinExistence type="predicted"/>
<sequence length="233" mass="25960">MNTLNLSFPLILLISLFSCKNEQKELITSNQPDSIKEIIIDPYTIIGEHHFLNGYEAKTAEGNINVVVEIPTGSVDKWEVDKTDGSLKWQILEDGPRKVNYLGYPGNYGMIPKTYLPKDLGGDGDPLDVIVLGPAVKRGSIIECKIIGVIELLDRGEQDDKLIAVMKDTPFYLVNSIDELKQSFNGALDIVTTWFSNYKGPGKMEIQTVAEKERADEILEASIKAYKNANETH</sequence>
<dbReference type="Gene3D" id="3.90.80.10">
    <property type="entry name" value="Inorganic pyrophosphatase"/>
    <property type="match status" value="1"/>
</dbReference>
<comment type="caution">
    <text evidence="6">The sequence shown here is derived from an EMBL/GenBank/DDBJ whole genome shotgun (WGS) entry which is preliminary data.</text>
</comment>
<dbReference type="Pfam" id="PF00719">
    <property type="entry name" value="Pyrophosphatase"/>
    <property type="match status" value="1"/>
</dbReference>
<evidence type="ECO:0000256" key="4">
    <source>
        <dbReference type="ARBA" id="ARBA00022801"/>
    </source>
</evidence>
<dbReference type="GO" id="GO:0005737">
    <property type="term" value="C:cytoplasm"/>
    <property type="evidence" value="ECO:0007669"/>
    <property type="project" value="InterPro"/>
</dbReference>
<dbReference type="Proteomes" id="UP000321721">
    <property type="component" value="Unassembled WGS sequence"/>
</dbReference>
<dbReference type="PROSITE" id="PS00387">
    <property type="entry name" value="PPASE"/>
    <property type="match status" value="1"/>
</dbReference>
<evidence type="ECO:0000256" key="1">
    <source>
        <dbReference type="ARBA" id="ARBA00001946"/>
    </source>
</evidence>
<evidence type="ECO:0000256" key="5">
    <source>
        <dbReference type="ARBA" id="ARBA00022842"/>
    </source>
</evidence>
<keyword evidence="3" id="KW-0479">Metal-binding</keyword>
<dbReference type="InterPro" id="IPR008162">
    <property type="entry name" value="Pyrophosphatase"/>
</dbReference>
<dbReference type="SUPFAM" id="SSF50324">
    <property type="entry name" value="Inorganic pyrophosphatase"/>
    <property type="match status" value="1"/>
</dbReference>
<dbReference type="PANTHER" id="PTHR10286">
    <property type="entry name" value="INORGANIC PYROPHOSPHATASE"/>
    <property type="match status" value="1"/>
</dbReference>